<dbReference type="OrthoDB" id="3501153at2759"/>
<name>A0A9P8UB25_9PEZI</name>
<dbReference type="EMBL" id="JAGPXC010000015">
    <property type="protein sequence ID" value="KAH6638557.1"/>
    <property type="molecule type" value="Genomic_DNA"/>
</dbReference>
<dbReference type="Proteomes" id="UP000758603">
    <property type="component" value="Unassembled WGS sequence"/>
</dbReference>
<protein>
    <submittedName>
        <fullName evidence="2">Uncharacterized protein</fullName>
    </submittedName>
</protein>
<dbReference type="AlphaFoldDB" id="A0A9P8UB25"/>
<evidence type="ECO:0000313" key="2">
    <source>
        <dbReference type="EMBL" id="KAH6638557.1"/>
    </source>
</evidence>
<dbReference type="PANTHER" id="PTHR35896">
    <property type="entry name" value="IG-LIKE DOMAIN-CONTAINING PROTEIN"/>
    <property type="match status" value="1"/>
</dbReference>
<feature type="non-terminal residue" evidence="2">
    <location>
        <position position="209"/>
    </location>
</feature>
<dbReference type="RefSeq" id="XP_045950829.1">
    <property type="nucleotide sequence ID" value="XM_046097075.1"/>
</dbReference>
<feature type="signal peptide" evidence="1">
    <location>
        <begin position="1"/>
        <end position="23"/>
    </location>
</feature>
<evidence type="ECO:0000256" key="1">
    <source>
        <dbReference type="SAM" id="SignalP"/>
    </source>
</evidence>
<organism evidence="2 3">
    <name type="scientific">Truncatella angustata</name>
    <dbReference type="NCBI Taxonomy" id="152316"/>
    <lineage>
        <taxon>Eukaryota</taxon>
        <taxon>Fungi</taxon>
        <taxon>Dikarya</taxon>
        <taxon>Ascomycota</taxon>
        <taxon>Pezizomycotina</taxon>
        <taxon>Sordariomycetes</taxon>
        <taxon>Xylariomycetidae</taxon>
        <taxon>Amphisphaeriales</taxon>
        <taxon>Sporocadaceae</taxon>
        <taxon>Truncatella</taxon>
    </lineage>
</organism>
<feature type="non-terminal residue" evidence="2">
    <location>
        <position position="1"/>
    </location>
</feature>
<evidence type="ECO:0000313" key="3">
    <source>
        <dbReference type="Proteomes" id="UP000758603"/>
    </source>
</evidence>
<keyword evidence="1" id="KW-0732">Signal</keyword>
<dbReference type="GeneID" id="70125967"/>
<dbReference type="PANTHER" id="PTHR35896:SF3">
    <property type="entry name" value="MAJOR FACILITATOR SUPERFAMILY TRANSPORTER"/>
    <property type="match status" value="1"/>
</dbReference>
<feature type="chain" id="PRO_5040421046" evidence="1">
    <location>
        <begin position="24"/>
        <end position="209"/>
    </location>
</feature>
<reference evidence="2" key="1">
    <citation type="journal article" date="2021" name="Nat. Commun.">
        <title>Genetic determinants of endophytism in the Arabidopsis root mycobiome.</title>
        <authorList>
            <person name="Mesny F."/>
            <person name="Miyauchi S."/>
            <person name="Thiergart T."/>
            <person name="Pickel B."/>
            <person name="Atanasova L."/>
            <person name="Karlsson M."/>
            <person name="Huettel B."/>
            <person name="Barry K.W."/>
            <person name="Haridas S."/>
            <person name="Chen C."/>
            <person name="Bauer D."/>
            <person name="Andreopoulos W."/>
            <person name="Pangilinan J."/>
            <person name="LaButti K."/>
            <person name="Riley R."/>
            <person name="Lipzen A."/>
            <person name="Clum A."/>
            <person name="Drula E."/>
            <person name="Henrissat B."/>
            <person name="Kohler A."/>
            <person name="Grigoriev I.V."/>
            <person name="Martin F.M."/>
            <person name="Hacquard S."/>
        </authorList>
    </citation>
    <scope>NUCLEOTIDE SEQUENCE</scope>
    <source>
        <strain evidence="2">MPI-SDFR-AT-0073</strain>
    </source>
</reference>
<proteinExistence type="predicted"/>
<accession>A0A9P8UB25</accession>
<sequence length="209" mass="23453">KVRLLPAAIHFLVCSLALWAVVTQVLRYGSESCTIIKEIDSPTTTSQKPSTYKPDVYRPKTLAPGVSSCYCGTTIREAMSLGCIYDSLSVAWLPSYCRDEQLTVEFEHAGPGIDGAWSYFRDRKGLISINKTEMAALAELGGTFWASQDWHIAHCLFYWQKYVRMRDTGAVMEAFFDSLHHAKHCTRLIRNPAPGPFVLIEVDPRLNSS</sequence>
<dbReference type="InterPro" id="IPR053008">
    <property type="entry name" value="Phomopsin_biosynth_assoc"/>
</dbReference>
<comment type="caution">
    <text evidence="2">The sequence shown here is derived from an EMBL/GenBank/DDBJ whole genome shotgun (WGS) entry which is preliminary data.</text>
</comment>
<gene>
    <name evidence="2" type="ORF">BKA67DRAFT_499897</name>
</gene>
<keyword evidence="3" id="KW-1185">Reference proteome</keyword>